<keyword evidence="3" id="KW-1185">Reference proteome</keyword>
<organism evidence="2 3">
    <name type="scientific">Microbispora amethystogenes</name>
    <dbReference type="NCBI Taxonomy" id="1427754"/>
    <lineage>
        <taxon>Bacteria</taxon>
        <taxon>Bacillati</taxon>
        <taxon>Actinomycetota</taxon>
        <taxon>Actinomycetes</taxon>
        <taxon>Streptosporangiales</taxon>
        <taxon>Streptosporangiaceae</taxon>
        <taxon>Microbispora</taxon>
    </lineage>
</organism>
<gene>
    <name evidence="2" type="ORF">Mam01_41650</name>
</gene>
<name>A0ABQ4FGQ6_9ACTN</name>
<feature type="compositionally biased region" description="Low complexity" evidence="1">
    <location>
        <begin position="80"/>
        <end position="89"/>
    </location>
</feature>
<feature type="region of interest" description="Disordered" evidence="1">
    <location>
        <begin position="61"/>
        <end position="89"/>
    </location>
</feature>
<sequence length="89" mass="8845">MLWPVIESATGPVLGPVILVGGGCHGVVVGPGKRLALSLIRIPSAARPAISSAITCHPPSLPPGVVNGRPAHTQRPGAPPAAGALLRGR</sequence>
<dbReference type="Proteomes" id="UP000651728">
    <property type="component" value="Unassembled WGS sequence"/>
</dbReference>
<evidence type="ECO:0000313" key="2">
    <source>
        <dbReference type="EMBL" id="GIH34001.1"/>
    </source>
</evidence>
<reference evidence="2 3" key="1">
    <citation type="submission" date="2021-01" db="EMBL/GenBank/DDBJ databases">
        <title>Whole genome shotgun sequence of Microbispora amethystogenes NBRC 101907.</title>
        <authorList>
            <person name="Komaki H."/>
            <person name="Tamura T."/>
        </authorList>
    </citation>
    <scope>NUCLEOTIDE SEQUENCE [LARGE SCALE GENOMIC DNA]</scope>
    <source>
        <strain evidence="2 3">NBRC 101907</strain>
    </source>
</reference>
<evidence type="ECO:0000256" key="1">
    <source>
        <dbReference type="SAM" id="MobiDB-lite"/>
    </source>
</evidence>
<comment type="caution">
    <text evidence="2">The sequence shown here is derived from an EMBL/GenBank/DDBJ whole genome shotgun (WGS) entry which is preliminary data.</text>
</comment>
<dbReference type="EMBL" id="BOOB01000030">
    <property type="protein sequence ID" value="GIH34001.1"/>
    <property type="molecule type" value="Genomic_DNA"/>
</dbReference>
<accession>A0ABQ4FGQ6</accession>
<proteinExistence type="predicted"/>
<protein>
    <submittedName>
        <fullName evidence="2">Uncharacterized protein</fullName>
    </submittedName>
</protein>
<evidence type="ECO:0000313" key="3">
    <source>
        <dbReference type="Proteomes" id="UP000651728"/>
    </source>
</evidence>